<organism evidence="12">
    <name type="scientific">Nothobranchius korthausae</name>
    <dbReference type="NCBI Taxonomy" id="1143690"/>
    <lineage>
        <taxon>Eukaryota</taxon>
        <taxon>Metazoa</taxon>
        <taxon>Chordata</taxon>
        <taxon>Craniata</taxon>
        <taxon>Vertebrata</taxon>
        <taxon>Euteleostomi</taxon>
        <taxon>Actinopterygii</taxon>
        <taxon>Neopterygii</taxon>
        <taxon>Teleostei</taxon>
        <taxon>Neoteleostei</taxon>
        <taxon>Acanthomorphata</taxon>
        <taxon>Ovalentaria</taxon>
        <taxon>Atherinomorphae</taxon>
        <taxon>Cyprinodontiformes</taxon>
        <taxon>Nothobranchiidae</taxon>
        <taxon>Nothobranchius</taxon>
    </lineage>
</organism>
<dbReference type="InterPro" id="IPR036236">
    <property type="entry name" value="Znf_C2H2_sf"/>
</dbReference>
<gene>
    <name evidence="12" type="primary">ZNF664</name>
</gene>
<dbReference type="Gene3D" id="3.30.160.60">
    <property type="entry name" value="Classic Zinc Finger"/>
    <property type="match status" value="10"/>
</dbReference>
<evidence type="ECO:0000256" key="6">
    <source>
        <dbReference type="ARBA" id="ARBA00023015"/>
    </source>
</evidence>
<dbReference type="FunFam" id="3.30.160.60:FF:002104">
    <property type="entry name" value="Si:ch211-266d19.4"/>
    <property type="match status" value="1"/>
</dbReference>
<feature type="region of interest" description="Disordered" evidence="10">
    <location>
        <begin position="163"/>
        <end position="226"/>
    </location>
</feature>
<dbReference type="PANTHER" id="PTHR24381:SF393">
    <property type="entry name" value="CHROMATIN-LINKED ADAPTOR FOR MSL PROTEINS, ISOFORM B"/>
    <property type="match status" value="1"/>
</dbReference>
<keyword evidence="2" id="KW-0479">Metal-binding</keyword>
<evidence type="ECO:0000256" key="10">
    <source>
        <dbReference type="SAM" id="MobiDB-lite"/>
    </source>
</evidence>
<keyword evidence="3" id="KW-0677">Repeat</keyword>
<evidence type="ECO:0000259" key="11">
    <source>
        <dbReference type="PROSITE" id="PS50157"/>
    </source>
</evidence>
<feature type="domain" description="C2H2-type" evidence="11">
    <location>
        <begin position="556"/>
        <end position="575"/>
    </location>
</feature>
<evidence type="ECO:0000256" key="4">
    <source>
        <dbReference type="ARBA" id="ARBA00022771"/>
    </source>
</evidence>
<dbReference type="InterPro" id="IPR013087">
    <property type="entry name" value="Znf_C2H2_type"/>
</dbReference>
<evidence type="ECO:0000256" key="3">
    <source>
        <dbReference type="ARBA" id="ARBA00022737"/>
    </source>
</evidence>
<dbReference type="FunFam" id="3.30.160.60:FF:000100">
    <property type="entry name" value="Zinc finger 45-like"/>
    <property type="match status" value="1"/>
</dbReference>
<feature type="domain" description="C2H2-type" evidence="11">
    <location>
        <begin position="528"/>
        <end position="555"/>
    </location>
</feature>
<dbReference type="SMART" id="SM00355">
    <property type="entry name" value="ZnF_C2H2"/>
    <property type="match status" value="11"/>
</dbReference>
<name>A0A1A8GB51_9TELE</name>
<feature type="domain" description="C2H2-type" evidence="11">
    <location>
        <begin position="472"/>
        <end position="499"/>
    </location>
</feature>
<dbReference type="GO" id="GO:0000981">
    <property type="term" value="F:DNA-binding transcription factor activity, RNA polymerase II-specific"/>
    <property type="evidence" value="ECO:0007669"/>
    <property type="project" value="TreeGrafter"/>
</dbReference>
<keyword evidence="7" id="KW-0804">Transcription</keyword>
<proteinExistence type="predicted"/>
<accession>A0A1A8GB51</accession>
<evidence type="ECO:0000256" key="8">
    <source>
        <dbReference type="ARBA" id="ARBA00023242"/>
    </source>
</evidence>
<feature type="domain" description="C2H2-type" evidence="11">
    <location>
        <begin position="236"/>
        <end position="258"/>
    </location>
</feature>
<evidence type="ECO:0000313" key="12">
    <source>
        <dbReference type="EMBL" id="SBQ68960.1"/>
    </source>
</evidence>
<dbReference type="GO" id="GO:0000977">
    <property type="term" value="F:RNA polymerase II transcription regulatory region sequence-specific DNA binding"/>
    <property type="evidence" value="ECO:0007669"/>
    <property type="project" value="TreeGrafter"/>
</dbReference>
<dbReference type="GO" id="GO:0008270">
    <property type="term" value="F:zinc ion binding"/>
    <property type="evidence" value="ECO:0007669"/>
    <property type="project" value="UniProtKB-KW"/>
</dbReference>
<protein>
    <submittedName>
        <fullName evidence="12">Zinc finger protein 664</fullName>
    </submittedName>
</protein>
<comment type="subcellular location">
    <subcellularLocation>
        <location evidence="1">Nucleus</location>
    </subcellularLocation>
</comment>
<keyword evidence="4 9" id="KW-0863">Zinc-finger</keyword>
<sequence length="605" mass="68768">MQQKSDLTAAEETFYSQAELIMEIAVESAVSVLQRSDLPLTQAAGGGNSQAQLTAVLAVMSKEAVRKVCSVFRELYMSVVMENKALKEKVRLLECGKPQSPKTHAAVCSSAPFPVTLTQQPITSQSRPSIQELQEGDAPDTVSIQADEVLEITQFCKDMEINLPSLPVSNDQPTRGPPSEGNQPAANLKEEHLQGSEPNVEPEGSTVPESEAALSEEAQKEEKRRRKRELYKEKRFFCELCSQGFHQRYQLLKHMPRHGKPFHCSYCEKGFYEKQSFDRHQLSHQLKEAQERDPDKLLSCDQCSQKFKLPSQLRVHKTFHKLEKCPLKCHACDRTFTSTAALRCDQCGEGFSGTWALKTHMLVHGVEKPFMCDLCGKMFFYNCQLQKHQQLVHGAADRRQSGAEVGRRKATGIKPFSCKTCMKSFSSSSTLRSHEKSHAQNKEFTCSTCGKAFHLQRLFLYHQRQHTGDRPHVCTVCDKGFLLASQLKQHELLHTGVKPHRCSQCSKEFRTPQNYHRHLLVHSGEKPYQCTVCSRRFRQSNQLKSHMQIHTGIKLYSCQRCQQGFSDSRQLKKHRCGEDSQDSIQSTVEQNQQRDVLTWTPDFSS</sequence>
<reference evidence="12" key="2">
    <citation type="submission" date="2016-06" db="EMBL/GenBank/DDBJ databases">
        <title>The genome of a short-lived fish provides insights into sex chromosome evolution and the genetic control of aging.</title>
        <authorList>
            <person name="Reichwald K."/>
            <person name="Felder M."/>
            <person name="Petzold A."/>
            <person name="Koch P."/>
            <person name="Groth M."/>
            <person name="Platzer M."/>
        </authorList>
    </citation>
    <scope>NUCLEOTIDE SEQUENCE</scope>
    <source>
        <tissue evidence="12">Brain</tissue>
    </source>
</reference>
<evidence type="ECO:0000256" key="1">
    <source>
        <dbReference type="ARBA" id="ARBA00004123"/>
    </source>
</evidence>
<dbReference type="PROSITE" id="PS50157">
    <property type="entry name" value="ZINC_FINGER_C2H2_2"/>
    <property type="match status" value="11"/>
</dbReference>
<keyword evidence="8" id="KW-0539">Nucleus</keyword>
<dbReference type="FunFam" id="3.30.160.60:FF:000446">
    <property type="entry name" value="Zinc finger protein"/>
    <property type="match status" value="1"/>
</dbReference>
<dbReference type="GO" id="GO:0005634">
    <property type="term" value="C:nucleus"/>
    <property type="evidence" value="ECO:0007669"/>
    <property type="project" value="UniProtKB-SubCell"/>
</dbReference>
<feature type="domain" description="C2H2-type" evidence="11">
    <location>
        <begin position="416"/>
        <end position="443"/>
    </location>
</feature>
<dbReference type="Pfam" id="PF00096">
    <property type="entry name" value="zf-C2H2"/>
    <property type="match status" value="3"/>
</dbReference>
<dbReference type="AlphaFoldDB" id="A0A1A8GB51"/>
<dbReference type="PROSITE" id="PS00028">
    <property type="entry name" value="ZINC_FINGER_C2H2_1"/>
    <property type="match status" value="10"/>
</dbReference>
<feature type="domain" description="C2H2-type" evidence="11">
    <location>
        <begin position="262"/>
        <end position="289"/>
    </location>
</feature>
<dbReference type="PANTHER" id="PTHR24381">
    <property type="entry name" value="ZINC FINGER PROTEIN"/>
    <property type="match status" value="1"/>
</dbReference>
<feature type="domain" description="C2H2-type" evidence="11">
    <location>
        <begin position="500"/>
        <end position="527"/>
    </location>
</feature>
<reference evidence="12" key="1">
    <citation type="submission" date="2016-05" db="EMBL/GenBank/DDBJ databases">
        <authorList>
            <person name="Lavstsen T."/>
            <person name="Jespersen J.S."/>
        </authorList>
    </citation>
    <scope>NUCLEOTIDE SEQUENCE</scope>
    <source>
        <tissue evidence="12">Brain</tissue>
    </source>
</reference>
<dbReference type="SUPFAM" id="SSF57667">
    <property type="entry name" value="beta-beta-alpha zinc fingers"/>
    <property type="match status" value="7"/>
</dbReference>
<feature type="domain" description="C2H2-type" evidence="11">
    <location>
        <begin position="444"/>
        <end position="471"/>
    </location>
</feature>
<evidence type="ECO:0000256" key="7">
    <source>
        <dbReference type="ARBA" id="ARBA00023163"/>
    </source>
</evidence>
<feature type="domain" description="C2H2-type" evidence="11">
    <location>
        <begin position="370"/>
        <end position="398"/>
    </location>
</feature>
<evidence type="ECO:0000256" key="9">
    <source>
        <dbReference type="PROSITE-ProRule" id="PRU00042"/>
    </source>
</evidence>
<feature type="domain" description="C2H2-type" evidence="11">
    <location>
        <begin position="298"/>
        <end position="325"/>
    </location>
</feature>
<keyword evidence="6" id="KW-0805">Transcription regulation</keyword>
<dbReference type="FunFam" id="3.30.160.60:FF:000624">
    <property type="entry name" value="zinc finger protein 697"/>
    <property type="match status" value="1"/>
</dbReference>
<dbReference type="EMBL" id="HAEC01000883">
    <property type="protein sequence ID" value="SBQ68960.1"/>
    <property type="molecule type" value="Transcribed_RNA"/>
</dbReference>
<keyword evidence="5" id="KW-0862">Zinc</keyword>
<dbReference type="FunFam" id="3.30.160.60:FF:001289">
    <property type="entry name" value="Zinc finger protein 574"/>
    <property type="match status" value="1"/>
</dbReference>
<evidence type="ECO:0000256" key="2">
    <source>
        <dbReference type="ARBA" id="ARBA00022723"/>
    </source>
</evidence>
<evidence type="ECO:0000256" key="5">
    <source>
        <dbReference type="ARBA" id="ARBA00022833"/>
    </source>
</evidence>
<feature type="domain" description="C2H2-type" evidence="11">
    <location>
        <begin position="342"/>
        <end position="369"/>
    </location>
</feature>